<gene>
    <name evidence="1" type="ORF">NCTC7878_00621</name>
</gene>
<evidence type="ECO:0000313" key="1">
    <source>
        <dbReference type="EMBL" id="SPZ97229.1"/>
    </source>
</evidence>
<organism evidence="1 2">
    <name type="scientific">Staphylococcus aureus</name>
    <dbReference type="NCBI Taxonomy" id="1280"/>
    <lineage>
        <taxon>Bacteria</taxon>
        <taxon>Bacillati</taxon>
        <taxon>Bacillota</taxon>
        <taxon>Bacilli</taxon>
        <taxon>Bacillales</taxon>
        <taxon>Staphylococcaceae</taxon>
        <taxon>Staphylococcus</taxon>
    </lineage>
</organism>
<dbReference type="Gene3D" id="3.50.50.100">
    <property type="match status" value="1"/>
</dbReference>
<name>A0A2X2LWA4_STAAU</name>
<reference evidence="1 2" key="1">
    <citation type="submission" date="2018-06" db="EMBL/GenBank/DDBJ databases">
        <authorList>
            <consortium name="Pathogen Informatics"/>
            <person name="Doyle S."/>
        </authorList>
    </citation>
    <scope>NUCLEOTIDE SEQUENCE [LARGE SCALE GENOMIC DNA]</scope>
    <source>
        <strain evidence="1 2">NCTC7878</strain>
    </source>
</reference>
<dbReference type="GO" id="GO:0016491">
    <property type="term" value="F:oxidoreductase activity"/>
    <property type="evidence" value="ECO:0007669"/>
    <property type="project" value="UniProtKB-KW"/>
</dbReference>
<dbReference type="AlphaFoldDB" id="A0A2X2LWA4"/>
<dbReference type="EC" id="1.6.99.3" evidence="1"/>
<protein>
    <submittedName>
        <fullName evidence="1">NADH dehydrogenase</fullName>
        <ecNumber evidence="1">1.6.99.3</ecNumber>
    </submittedName>
</protein>
<keyword evidence="1" id="KW-0560">Oxidoreductase</keyword>
<sequence length="97" mass="10875">MKNLVLLGGGYGNMRIMSRILTTSLPQDYTVTLVDRMPFHGLKPEFYALAAGTKSDKDVRMKFPNHPQVNTVYGEINDIDLDAQLSQSVILKLIMMS</sequence>
<proteinExistence type="predicted"/>
<dbReference type="EMBL" id="UAUX01000004">
    <property type="protein sequence ID" value="SPZ97229.1"/>
    <property type="molecule type" value="Genomic_DNA"/>
</dbReference>
<dbReference type="Proteomes" id="UP000249913">
    <property type="component" value="Unassembled WGS sequence"/>
</dbReference>
<evidence type="ECO:0000313" key="2">
    <source>
        <dbReference type="Proteomes" id="UP000249913"/>
    </source>
</evidence>
<accession>A0A2X2LWA4</accession>